<dbReference type="InterPro" id="IPR002347">
    <property type="entry name" value="SDR_fam"/>
</dbReference>
<dbReference type="AlphaFoldDB" id="L5KVJ7"/>
<sequence>MPPQSQAFSLHGLVFPAPYSHSFCVSAASRTGYESACEDFVPDDLEVQVAGRAFLVTGGKSGIGKATAIEIAKRGGTVHLVCRDKDGVQGAKGEIIRESGNQINNAGCMVNKSKLTEDGLEKNFATNTLDMYMQLSYWKSAATPLSLARTPSSPAEEEKLSEILEELAQRFK</sequence>
<keyword evidence="2" id="KW-1185">Reference proteome</keyword>
<dbReference type="InterPro" id="IPR036291">
    <property type="entry name" value="NAD(P)-bd_dom_sf"/>
</dbReference>
<dbReference type="Proteomes" id="UP000010552">
    <property type="component" value="Unassembled WGS sequence"/>
</dbReference>
<dbReference type="EMBL" id="KB030546">
    <property type="protein sequence ID" value="ELK15225.1"/>
    <property type="molecule type" value="Genomic_DNA"/>
</dbReference>
<dbReference type="PANTHER" id="PTHR44656:SF7">
    <property type="entry name" value="DEHYDROGENASE_REDUCTASE SDR FAMILY MEMBER 12"/>
    <property type="match status" value="1"/>
</dbReference>
<dbReference type="STRING" id="9402.L5KVJ7"/>
<gene>
    <name evidence="1" type="ORF">PAL_GLEAN10005541</name>
</gene>
<evidence type="ECO:0000313" key="2">
    <source>
        <dbReference type="Proteomes" id="UP000010552"/>
    </source>
</evidence>
<reference evidence="2" key="1">
    <citation type="journal article" date="2013" name="Science">
        <title>Comparative analysis of bat genomes provides insight into the evolution of flight and immunity.</title>
        <authorList>
            <person name="Zhang G."/>
            <person name="Cowled C."/>
            <person name="Shi Z."/>
            <person name="Huang Z."/>
            <person name="Bishop-Lilly K.A."/>
            <person name="Fang X."/>
            <person name="Wynne J.W."/>
            <person name="Xiong Z."/>
            <person name="Baker M.L."/>
            <person name="Zhao W."/>
            <person name="Tachedjian M."/>
            <person name="Zhu Y."/>
            <person name="Zhou P."/>
            <person name="Jiang X."/>
            <person name="Ng J."/>
            <person name="Yang L."/>
            <person name="Wu L."/>
            <person name="Xiao J."/>
            <person name="Feng Y."/>
            <person name="Chen Y."/>
            <person name="Sun X."/>
            <person name="Zhang Y."/>
            <person name="Marsh G.A."/>
            <person name="Crameri G."/>
            <person name="Broder C.C."/>
            <person name="Frey K.G."/>
            <person name="Wang L.F."/>
            <person name="Wang J."/>
        </authorList>
    </citation>
    <scope>NUCLEOTIDE SEQUENCE [LARGE SCALE GENOMIC DNA]</scope>
</reference>
<dbReference type="SUPFAM" id="SSF51735">
    <property type="entry name" value="NAD(P)-binding Rossmann-fold domains"/>
    <property type="match status" value="1"/>
</dbReference>
<dbReference type="PANTHER" id="PTHR44656">
    <property type="entry name" value="DEHYDROGENASE/REDUCTASE SDR FAMILY MEMBER 12"/>
    <property type="match status" value="1"/>
</dbReference>
<accession>L5KVJ7</accession>
<proteinExistence type="predicted"/>
<evidence type="ECO:0000313" key="1">
    <source>
        <dbReference type="EMBL" id="ELK15225.1"/>
    </source>
</evidence>
<dbReference type="InterPro" id="IPR052992">
    <property type="entry name" value="SDR_member_12"/>
</dbReference>
<dbReference type="Pfam" id="PF00106">
    <property type="entry name" value="adh_short"/>
    <property type="match status" value="1"/>
</dbReference>
<name>L5KVJ7_PTEAL</name>
<dbReference type="Gene3D" id="3.40.50.720">
    <property type="entry name" value="NAD(P)-binding Rossmann-like Domain"/>
    <property type="match status" value="1"/>
</dbReference>
<organism evidence="1 2">
    <name type="scientific">Pteropus alecto</name>
    <name type="common">Black flying fox</name>
    <dbReference type="NCBI Taxonomy" id="9402"/>
    <lineage>
        <taxon>Eukaryota</taxon>
        <taxon>Metazoa</taxon>
        <taxon>Chordata</taxon>
        <taxon>Craniata</taxon>
        <taxon>Vertebrata</taxon>
        <taxon>Euteleostomi</taxon>
        <taxon>Mammalia</taxon>
        <taxon>Eutheria</taxon>
        <taxon>Laurasiatheria</taxon>
        <taxon>Chiroptera</taxon>
        <taxon>Yinpterochiroptera</taxon>
        <taxon>Pteropodoidea</taxon>
        <taxon>Pteropodidae</taxon>
        <taxon>Pteropodinae</taxon>
        <taxon>Pteropus</taxon>
    </lineage>
</organism>
<protein>
    <submittedName>
        <fullName evidence="1">Dehydrogenase/reductase SDR family member 12</fullName>
    </submittedName>
</protein>
<dbReference type="FunCoup" id="L5KVJ7">
    <property type="interactions" value="4"/>
</dbReference>
<dbReference type="eggNOG" id="KOG1208">
    <property type="taxonomic scope" value="Eukaryota"/>
</dbReference>
<dbReference type="InParanoid" id="L5KVJ7"/>